<dbReference type="EMBL" id="JACHJJ010000001">
    <property type="protein sequence ID" value="MBB5960768.1"/>
    <property type="molecule type" value="Genomic_DNA"/>
</dbReference>
<name>A0A841CXB1_PLAVE</name>
<comment type="caution">
    <text evidence="1">The sequence shown here is derived from an EMBL/GenBank/DDBJ whole genome shotgun (WGS) entry which is preliminary data.</text>
</comment>
<accession>A0A841CXB1</accession>
<dbReference type="AlphaFoldDB" id="A0A841CXB1"/>
<organism evidence="1 2">
    <name type="scientific">Planomonospora venezuelensis</name>
    <dbReference type="NCBI Taxonomy" id="1999"/>
    <lineage>
        <taxon>Bacteria</taxon>
        <taxon>Bacillati</taxon>
        <taxon>Actinomycetota</taxon>
        <taxon>Actinomycetes</taxon>
        <taxon>Streptosporangiales</taxon>
        <taxon>Streptosporangiaceae</taxon>
        <taxon>Planomonospora</taxon>
    </lineage>
</organism>
<gene>
    <name evidence="1" type="ORF">FHS22_000006</name>
</gene>
<protein>
    <submittedName>
        <fullName evidence="1">Uncharacterized protein</fullName>
    </submittedName>
</protein>
<sequence length="32" mass="3365">MNAYEAAALPWRELSVRWLPAGGGLAPPEAAV</sequence>
<evidence type="ECO:0000313" key="2">
    <source>
        <dbReference type="Proteomes" id="UP000562352"/>
    </source>
</evidence>
<evidence type="ECO:0000313" key="1">
    <source>
        <dbReference type="EMBL" id="MBB5960768.1"/>
    </source>
</evidence>
<proteinExistence type="predicted"/>
<dbReference type="Proteomes" id="UP000562352">
    <property type="component" value="Unassembled WGS sequence"/>
</dbReference>
<reference evidence="1 2" key="1">
    <citation type="submission" date="2020-08" db="EMBL/GenBank/DDBJ databases">
        <title>Genomic Encyclopedia of Type Strains, Phase III (KMG-III): the genomes of soil and plant-associated and newly described type strains.</title>
        <authorList>
            <person name="Whitman W."/>
        </authorList>
    </citation>
    <scope>NUCLEOTIDE SEQUENCE [LARGE SCALE GENOMIC DNA]</scope>
    <source>
        <strain evidence="1 2">CECT 3303</strain>
    </source>
</reference>
<keyword evidence="2" id="KW-1185">Reference proteome</keyword>